<sequence length="192" mass="20776">MARIAPLEPPYSPEADALLTGMMPPGQPPIGLFRLFARNLPMAAAMHGWGRYELGRELSLSMRQREIVITRTCALCRCEYEWGVHVAMFAGRVKLTPEQIASLTHGDAADPCWTSPDEALLIRVADGLHARGDIADELWAPLAAAFGAEQILDLLLLCGWYHAISFTATAARLPLEPGAPAFADFASPPPTG</sequence>
<organism evidence="2 3">
    <name type="scientific">Actinocorallia longicatena</name>
    <dbReference type="NCBI Taxonomy" id="111803"/>
    <lineage>
        <taxon>Bacteria</taxon>
        <taxon>Bacillati</taxon>
        <taxon>Actinomycetota</taxon>
        <taxon>Actinomycetes</taxon>
        <taxon>Streptosporangiales</taxon>
        <taxon>Thermomonosporaceae</taxon>
        <taxon>Actinocorallia</taxon>
    </lineage>
</organism>
<dbReference type="EMBL" id="BAAAUV010000010">
    <property type="protein sequence ID" value="GAA3219367.1"/>
    <property type="molecule type" value="Genomic_DNA"/>
</dbReference>
<dbReference type="InterPro" id="IPR003779">
    <property type="entry name" value="CMD-like"/>
</dbReference>
<proteinExistence type="predicted"/>
<name>A0ABP6QE33_9ACTN</name>
<protein>
    <submittedName>
        <fullName evidence="2">Carboxymuconolactone decarboxylase family protein</fullName>
    </submittedName>
</protein>
<dbReference type="SUPFAM" id="SSF69118">
    <property type="entry name" value="AhpD-like"/>
    <property type="match status" value="1"/>
</dbReference>
<dbReference type="RefSeq" id="WP_344831191.1">
    <property type="nucleotide sequence ID" value="NZ_BAAAUV010000010.1"/>
</dbReference>
<keyword evidence="3" id="KW-1185">Reference proteome</keyword>
<gene>
    <name evidence="2" type="ORF">GCM10010468_43380</name>
</gene>
<comment type="caution">
    <text evidence="2">The sequence shown here is derived from an EMBL/GenBank/DDBJ whole genome shotgun (WGS) entry which is preliminary data.</text>
</comment>
<evidence type="ECO:0000313" key="3">
    <source>
        <dbReference type="Proteomes" id="UP001501237"/>
    </source>
</evidence>
<dbReference type="PANTHER" id="PTHR34846:SF5">
    <property type="entry name" value="CARBOXYMUCONOLACTONE DECARBOXYLASE-LIKE DOMAIN-CONTAINING PROTEIN"/>
    <property type="match status" value="1"/>
</dbReference>
<evidence type="ECO:0000313" key="2">
    <source>
        <dbReference type="EMBL" id="GAA3219367.1"/>
    </source>
</evidence>
<accession>A0ABP6QE33</accession>
<reference evidence="3" key="1">
    <citation type="journal article" date="2019" name="Int. J. Syst. Evol. Microbiol.">
        <title>The Global Catalogue of Microorganisms (GCM) 10K type strain sequencing project: providing services to taxonomists for standard genome sequencing and annotation.</title>
        <authorList>
            <consortium name="The Broad Institute Genomics Platform"/>
            <consortium name="The Broad Institute Genome Sequencing Center for Infectious Disease"/>
            <person name="Wu L."/>
            <person name="Ma J."/>
        </authorList>
    </citation>
    <scope>NUCLEOTIDE SEQUENCE [LARGE SCALE GENOMIC DNA]</scope>
    <source>
        <strain evidence="3">JCM 9377</strain>
    </source>
</reference>
<dbReference type="Proteomes" id="UP001501237">
    <property type="component" value="Unassembled WGS sequence"/>
</dbReference>
<feature type="domain" description="Carboxymuconolactone decarboxylase-like" evidence="1">
    <location>
        <begin position="57"/>
        <end position="113"/>
    </location>
</feature>
<dbReference type="PANTHER" id="PTHR34846">
    <property type="entry name" value="4-CARBOXYMUCONOLACTONE DECARBOXYLASE FAMILY PROTEIN (AFU_ORTHOLOGUE AFUA_6G11590)"/>
    <property type="match status" value="1"/>
</dbReference>
<evidence type="ECO:0000259" key="1">
    <source>
        <dbReference type="Pfam" id="PF02627"/>
    </source>
</evidence>
<dbReference type="InterPro" id="IPR029032">
    <property type="entry name" value="AhpD-like"/>
</dbReference>
<dbReference type="Gene3D" id="1.20.1290.10">
    <property type="entry name" value="AhpD-like"/>
    <property type="match status" value="1"/>
</dbReference>
<dbReference type="Pfam" id="PF02627">
    <property type="entry name" value="CMD"/>
    <property type="match status" value="1"/>
</dbReference>